<evidence type="ECO:0000256" key="5">
    <source>
        <dbReference type="ARBA" id="ARBA00023136"/>
    </source>
</evidence>
<keyword evidence="5 6" id="KW-0472">Membrane</keyword>
<dbReference type="AlphaFoldDB" id="A0A2T3AUK2"/>
<gene>
    <name evidence="7" type="ORF">M430DRAFT_68594</name>
</gene>
<dbReference type="GO" id="GO:0005741">
    <property type="term" value="C:mitochondrial outer membrane"/>
    <property type="evidence" value="ECO:0007669"/>
    <property type="project" value="TreeGrafter"/>
</dbReference>
<sequence>MSIVVDRIRRIDGQLDRVPLVHPSIQDGILTGQDARAVASPRITQLQNIIKTLSTTSSSTPLLSAWRISALLDKVALSERTNEVVEGEEVAHVQSYEEELEWLLVSKATVQTYGLLLNTLLEQTIPLSDDIWYWDEVLGSYTYTGLYTIQTSPLRVWSWMKDIYYDAQTRFAQLREAPADAISAREIGTSLTDKWKQFYDLVGESIRERSVADLQRRVLSPVALSRTQARHNQARLKRLREMSASGLGVLMDEGLSLDINDGSSDSAKIEEADNQEWKVVVERSVALMDTVLRNVTALETGVSDFEDTVFASVEDDPELSSSETEGADRNQPAKLSRRLQHILQTHIPNHIATSRKLTSEYGRPSRLVRYWLPAGVLLLSSTTILRILVNRKAEIITWFRDLNSTIRAFLVNWVVEPAKKVIGTIRHDPDSEVAIMSKESLKGDRDSLERMVVDFAIDNPAAAEGGDGALTEAQIAEIRAKVKEGDLTPVLRAYEKDLRKPFKGAVRGDLIRTLLIQVQKTKVDVEVAISGIDALLKSQELLFGFFGLTPGVLVCFAAFRYLGGTFGNKRGLSRDKRVDQTVRALRNIDRILTLATPTQNNLLSYKDHGLLLCEVHVLRTRARRLFPGEIEREFREDVSDLCNINSGIQTQLKVLERIRWGYSKWLK</sequence>
<reference evidence="7 8" key="1">
    <citation type="journal article" date="2018" name="New Phytol.">
        <title>Comparative genomics and transcriptomics depict ericoid mycorrhizal fungi as versatile saprotrophs and plant mutualists.</title>
        <authorList>
            <person name="Martino E."/>
            <person name="Morin E."/>
            <person name="Grelet G.A."/>
            <person name="Kuo A."/>
            <person name="Kohler A."/>
            <person name="Daghino S."/>
            <person name="Barry K.W."/>
            <person name="Cichocki N."/>
            <person name="Clum A."/>
            <person name="Dockter R.B."/>
            <person name="Hainaut M."/>
            <person name="Kuo R.C."/>
            <person name="LaButti K."/>
            <person name="Lindahl B.D."/>
            <person name="Lindquist E.A."/>
            <person name="Lipzen A."/>
            <person name="Khouja H.R."/>
            <person name="Magnuson J."/>
            <person name="Murat C."/>
            <person name="Ohm R.A."/>
            <person name="Singer S.W."/>
            <person name="Spatafora J.W."/>
            <person name="Wang M."/>
            <person name="Veneault-Fourrey C."/>
            <person name="Henrissat B."/>
            <person name="Grigoriev I.V."/>
            <person name="Martin F.M."/>
            <person name="Perotto S."/>
        </authorList>
    </citation>
    <scope>NUCLEOTIDE SEQUENCE [LARGE SCALE GENOMIC DNA]</scope>
    <source>
        <strain evidence="7 8">ATCC 22711</strain>
    </source>
</reference>
<dbReference type="Pfam" id="PF08637">
    <property type="entry name" value="NCA2"/>
    <property type="match status" value="1"/>
</dbReference>
<evidence type="ECO:0008006" key="9">
    <source>
        <dbReference type="Google" id="ProtNLM"/>
    </source>
</evidence>
<keyword evidence="2 6" id="KW-0812">Transmembrane</keyword>
<name>A0A2T3AUK2_AMORE</name>
<dbReference type="OrthoDB" id="413313at2759"/>
<proteinExistence type="predicted"/>
<dbReference type="PANTHER" id="PTHR28234:SF1">
    <property type="entry name" value="NUCLEAR CONTROL OF ATPASE PROTEIN 2"/>
    <property type="match status" value="1"/>
</dbReference>
<comment type="subcellular location">
    <subcellularLocation>
        <location evidence="1">Mitochondrion membrane</location>
        <topology evidence="1">Multi-pass membrane protein</topology>
    </subcellularLocation>
</comment>
<keyword evidence="8" id="KW-1185">Reference proteome</keyword>
<dbReference type="InterPro" id="IPR013946">
    <property type="entry name" value="NCA2-like"/>
</dbReference>
<evidence type="ECO:0000256" key="4">
    <source>
        <dbReference type="ARBA" id="ARBA00023128"/>
    </source>
</evidence>
<feature type="transmembrane region" description="Helical" evidence="6">
    <location>
        <begin position="541"/>
        <end position="562"/>
    </location>
</feature>
<evidence type="ECO:0000313" key="8">
    <source>
        <dbReference type="Proteomes" id="UP000241818"/>
    </source>
</evidence>
<dbReference type="Proteomes" id="UP000241818">
    <property type="component" value="Unassembled WGS sequence"/>
</dbReference>
<dbReference type="EMBL" id="KZ679015">
    <property type="protein sequence ID" value="PSS12347.1"/>
    <property type="molecule type" value="Genomic_DNA"/>
</dbReference>
<evidence type="ECO:0000313" key="7">
    <source>
        <dbReference type="EMBL" id="PSS12347.1"/>
    </source>
</evidence>
<evidence type="ECO:0000256" key="6">
    <source>
        <dbReference type="SAM" id="Phobius"/>
    </source>
</evidence>
<dbReference type="InParanoid" id="A0A2T3AUK2"/>
<organism evidence="7 8">
    <name type="scientific">Amorphotheca resinae ATCC 22711</name>
    <dbReference type="NCBI Taxonomy" id="857342"/>
    <lineage>
        <taxon>Eukaryota</taxon>
        <taxon>Fungi</taxon>
        <taxon>Dikarya</taxon>
        <taxon>Ascomycota</taxon>
        <taxon>Pezizomycotina</taxon>
        <taxon>Leotiomycetes</taxon>
        <taxon>Helotiales</taxon>
        <taxon>Amorphothecaceae</taxon>
        <taxon>Amorphotheca</taxon>
    </lineage>
</organism>
<keyword evidence="4" id="KW-0496">Mitochondrion</keyword>
<dbReference type="RefSeq" id="XP_024718345.1">
    <property type="nucleotide sequence ID" value="XM_024869364.1"/>
</dbReference>
<protein>
    <recommendedName>
        <fullName evidence="9">Nuclear control of ATPase protein 2</fullName>
    </recommendedName>
</protein>
<dbReference type="GeneID" id="36577445"/>
<evidence type="ECO:0000256" key="3">
    <source>
        <dbReference type="ARBA" id="ARBA00022989"/>
    </source>
</evidence>
<keyword evidence="3 6" id="KW-1133">Transmembrane helix</keyword>
<accession>A0A2T3AUK2</accession>
<evidence type="ECO:0000256" key="1">
    <source>
        <dbReference type="ARBA" id="ARBA00004225"/>
    </source>
</evidence>
<evidence type="ECO:0000256" key="2">
    <source>
        <dbReference type="ARBA" id="ARBA00022692"/>
    </source>
</evidence>
<dbReference type="STRING" id="857342.A0A2T3AUK2"/>
<dbReference type="PANTHER" id="PTHR28234">
    <property type="entry name" value="NUCLEAR CONTROL OF ATPASE PROTEIN 2"/>
    <property type="match status" value="1"/>
</dbReference>